<accession>G0MCA7</accession>
<gene>
    <name evidence="2" type="ORF">CAEBREN_20963</name>
</gene>
<sequence>MTGLEISRWGKIVGTSGTKLSVLIPIDDSNGFSNGGCDQSQEKGIISNLVQRQIVVVTLQYRIGALGFFTTYTNSVQSNLGMLDQVQAMKWIKKWI</sequence>
<dbReference type="InterPro" id="IPR050309">
    <property type="entry name" value="Type-B_Carboxylest/Lipase"/>
</dbReference>
<evidence type="ECO:0000259" key="1">
    <source>
        <dbReference type="Pfam" id="PF00135"/>
    </source>
</evidence>
<evidence type="ECO:0000313" key="2">
    <source>
        <dbReference type="EMBL" id="EGT45844.1"/>
    </source>
</evidence>
<protein>
    <recommendedName>
        <fullName evidence="1">Carboxylesterase type B domain-containing protein</fullName>
    </recommendedName>
</protein>
<dbReference type="HOGENOM" id="CLU_2361572_0_0_1"/>
<dbReference type="InterPro" id="IPR002018">
    <property type="entry name" value="CarbesteraseB"/>
</dbReference>
<dbReference type="STRING" id="135651.G0MCA7"/>
<dbReference type="InterPro" id="IPR029058">
    <property type="entry name" value="AB_hydrolase_fold"/>
</dbReference>
<dbReference type="Pfam" id="PF00135">
    <property type="entry name" value="COesterase"/>
    <property type="match status" value="1"/>
</dbReference>
<dbReference type="AlphaFoldDB" id="G0MCA7"/>
<evidence type="ECO:0000313" key="3">
    <source>
        <dbReference type="Proteomes" id="UP000008068"/>
    </source>
</evidence>
<dbReference type="Proteomes" id="UP000008068">
    <property type="component" value="Unassembled WGS sequence"/>
</dbReference>
<dbReference type="InParanoid" id="G0MCA7"/>
<keyword evidence="3" id="KW-1185">Reference proteome</keyword>
<dbReference type="SUPFAM" id="SSF53474">
    <property type="entry name" value="alpha/beta-Hydrolases"/>
    <property type="match status" value="1"/>
</dbReference>
<dbReference type="eggNOG" id="KOG1516">
    <property type="taxonomic scope" value="Eukaryota"/>
</dbReference>
<feature type="domain" description="Carboxylesterase type B" evidence="1">
    <location>
        <begin position="19"/>
        <end position="96"/>
    </location>
</feature>
<dbReference type="EMBL" id="GL379789">
    <property type="protein sequence ID" value="EGT45844.1"/>
    <property type="molecule type" value="Genomic_DNA"/>
</dbReference>
<name>G0MCA7_CAEBE</name>
<dbReference type="Gene3D" id="3.40.50.1820">
    <property type="entry name" value="alpha/beta hydrolase"/>
    <property type="match status" value="1"/>
</dbReference>
<reference evidence="3" key="1">
    <citation type="submission" date="2011-07" db="EMBL/GenBank/DDBJ databases">
        <authorList>
            <consortium name="Caenorhabditis brenneri Sequencing and Analysis Consortium"/>
            <person name="Wilson R.K."/>
        </authorList>
    </citation>
    <scope>NUCLEOTIDE SEQUENCE [LARGE SCALE GENOMIC DNA]</scope>
    <source>
        <strain evidence="3">PB2801</strain>
    </source>
</reference>
<dbReference type="OrthoDB" id="19653at2759"/>
<dbReference type="PANTHER" id="PTHR11559">
    <property type="entry name" value="CARBOXYLESTERASE"/>
    <property type="match status" value="1"/>
</dbReference>
<proteinExistence type="predicted"/>
<organism evidence="3">
    <name type="scientific">Caenorhabditis brenneri</name>
    <name type="common">Nematode worm</name>
    <dbReference type="NCBI Taxonomy" id="135651"/>
    <lineage>
        <taxon>Eukaryota</taxon>
        <taxon>Metazoa</taxon>
        <taxon>Ecdysozoa</taxon>
        <taxon>Nematoda</taxon>
        <taxon>Chromadorea</taxon>
        <taxon>Rhabditida</taxon>
        <taxon>Rhabditina</taxon>
        <taxon>Rhabditomorpha</taxon>
        <taxon>Rhabditoidea</taxon>
        <taxon>Rhabditidae</taxon>
        <taxon>Peloderinae</taxon>
        <taxon>Caenorhabditis</taxon>
    </lineage>
</organism>